<organism evidence="1 2">
    <name type="scientific">Streptomyces albogriseolus</name>
    <dbReference type="NCBI Taxonomy" id="1887"/>
    <lineage>
        <taxon>Bacteria</taxon>
        <taxon>Bacillati</taxon>
        <taxon>Actinomycetota</taxon>
        <taxon>Actinomycetes</taxon>
        <taxon>Kitasatosporales</taxon>
        <taxon>Streptomycetaceae</taxon>
        <taxon>Streptomyces</taxon>
        <taxon>Streptomyces albogriseolus group</taxon>
    </lineage>
</organism>
<reference evidence="1" key="1">
    <citation type="submission" date="2024-07" db="EMBL/GenBank/DDBJ databases">
        <title>Genome sequencing of plant associated microbes to promote plant fitness in Sorghum bicolor and Oryza sativa.</title>
        <authorList>
            <person name="Coleman-Derr D."/>
        </authorList>
    </citation>
    <scope>NUCLEOTIDE SEQUENCE</scope>
    <source>
        <strain evidence="1">SAI-173</strain>
    </source>
</reference>
<sequence>MRFDSAARFAAVALMWGSSYFWIKIVFGGLNSAQFSFFRILVGAVAMLGILALGRERLPRGAGVWARLVLIAFLANALPVLLVELVDDAVGADADMVSVFNASVPLCVVLLCLAARRADRVPARVAAGLVVGFAGVLVLYAPWGAEWLSAGAAVNAAAAIAYGWSMLLMEKLMGPAEEGGGRAMTPLVLATTQAVIGVGWAGINMPNGGFDSTPHFSASIIGALLVLGVLNTGLVYMCFAWLIREEGAAKASGVLYAVPVVLTLGMVLLEDHVLGTREILGMAVIVAGLILTRLPQRTAPAGRTRSADRATPAAKSPAAVR</sequence>
<gene>
    <name evidence="1" type="ORF">RKD21_000114</name>
</gene>
<protein>
    <submittedName>
        <fullName evidence="1">Drug/metabolite transporter (DMT)-like permease</fullName>
    </submittedName>
</protein>
<name>A0ACC6UEE2_STRAO</name>
<evidence type="ECO:0000313" key="2">
    <source>
        <dbReference type="Proteomes" id="UP001565447"/>
    </source>
</evidence>
<keyword evidence="2" id="KW-1185">Reference proteome</keyword>
<accession>A0ACC6UEE2</accession>
<evidence type="ECO:0000313" key="1">
    <source>
        <dbReference type="EMBL" id="MEY9809857.1"/>
    </source>
</evidence>
<dbReference type="EMBL" id="JBGCBD010000001">
    <property type="protein sequence ID" value="MEY9809857.1"/>
    <property type="molecule type" value="Genomic_DNA"/>
</dbReference>
<comment type="caution">
    <text evidence="1">The sequence shown here is derived from an EMBL/GenBank/DDBJ whole genome shotgun (WGS) entry which is preliminary data.</text>
</comment>
<proteinExistence type="predicted"/>
<dbReference type="Proteomes" id="UP001565447">
    <property type="component" value="Unassembled WGS sequence"/>
</dbReference>